<sequence>MTEELRNINNAGAIEIHPASRKSVEIVQPESFKKLAASVANEDPGYQESENNPFASHIRYRSIRKMKTARLNCISTTESMLSSTSTNEASCYPITSQLLALPKEKDFEACLYPPHLFSDFTWIRQREQDLAWQREQQPIFSYTYEENVCDTGFGRTARLAGQDNPLVQDYDDKFTSWRCITNRRHTMQRQSSQTNFESPETLTLPSNFKSLSPRPTDPSCSTCSSPYSSSRNSSSSSYYSSGKSQVLPTPINLHSNSLANGNTHILSATRNRKSSIGLPESDACTYRAL</sequence>
<feature type="compositionally biased region" description="Polar residues" evidence="1">
    <location>
        <begin position="188"/>
        <end position="210"/>
    </location>
</feature>
<feature type="compositionally biased region" description="Low complexity" evidence="1">
    <location>
        <begin position="212"/>
        <end position="241"/>
    </location>
</feature>
<reference evidence="3" key="1">
    <citation type="submission" date="2022-11" db="UniProtKB">
        <authorList>
            <consortium name="WormBaseParasite"/>
        </authorList>
    </citation>
    <scope>IDENTIFICATION</scope>
</reference>
<feature type="region of interest" description="Disordered" evidence="1">
    <location>
        <begin position="185"/>
        <end position="242"/>
    </location>
</feature>
<dbReference type="WBParaSite" id="jg19992">
    <property type="protein sequence ID" value="jg19992"/>
    <property type="gene ID" value="jg19992"/>
</dbReference>
<proteinExistence type="predicted"/>
<dbReference type="Proteomes" id="UP000887574">
    <property type="component" value="Unplaced"/>
</dbReference>
<name>A0A915DJS1_9BILA</name>
<accession>A0A915DJS1</accession>
<keyword evidence="2" id="KW-1185">Reference proteome</keyword>
<organism evidence="2 3">
    <name type="scientific">Ditylenchus dipsaci</name>
    <dbReference type="NCBI Taxonomy" id="166011"/>
    <lineage>
        <taxon>Eukaryota</taxon>
        <taxon>Metazoa</taxon>
        <taxon>Ecdysozoa</taxon>
        <taxon>Nematoda</taxon>
        <taxon>Chromadorea</taxon>
        <taxon>Rhabditida</taxon>
        <taxon>Tylenchina</taxon>
        <taxon>Tylenchomorpha</taxon>
        <taxon>Sphaerularioidea</taxon>
        <taxon>Anguinidae</taxon>
        <taxon>Anguininae</taxon>
        <taxon>Ditylenchus</taxon>
    </lineage>
</organism>
<evidence type="ECO:0000313" key="3">
    <source>
        <dbReference type="WBParaSite" id="jg19992"/>
    </source>
</evidence>
<evidence type="ECO:0000256" key="1">
    <source>
        <dbReference type="SAM" id="MobiDB-lite"/>
    </source>
</evidence>
<protein>
    <submittedName>
        <fullName evidence="3">Uncharacterized protein</fullName>
    </submittedName>
</protein>
<dbReference type="AlphaFoldDB" id="A0A915DJS1"/>
<evidence type="ECO:0000313" key="2">
    <source>
        <dbReference type="Proteomes" id="UP000887574"/>
    </source>
</evidence>